<dbReference type="PANTHER" id="PTHR30136">
    <property type="entry name" value="HELIX-TURN-HELIX TRANSCRIPTIONAL REGULATOR, ICLR FAMILY"/>
    <property type="match status" value="1"/>
</dbReference>
<dbReference type="Gene3D" id="1.10.10.10">
    <property type="entry name" value="Winged helix-like DNA-binding domain superfamily/Winged helix DNA-binding domain"/>
    <property type="match status" value="1"/>
</dbReference>
<dbReference type="InterPro" id="IPR014757">
    <property type="entry name" value="Tscrpt_reg_IclR_C"/>
</dbReference>
<dbReference type="Pfam" id="PF09339">
    <property type="entry name" value="HTH_IclR"/>
    <property type="match status" value="1"/>
</dbReference>
<dbReference type="PROSITE" id="PS51078">
    <property type="entry name" value="ICLR_ED"/>
    <property type="match status" value="1"/>
</dbReference>
<dbReference type="OrthoDB" id="60629at2"/>
<feature type="domain" description="IclR-ED" evidence="5">
    <location>
        <begin position="68"/>
        <end position="248"/>
    </location>
</feature>
<dbReference type="InterPro" id="IPR029016">
    <property type="entry name" value="GAF-like_dom_sf"/>
</dbReference>
<dbReference type="InterPro" id="IPR005471">
    <property type="entry name" value="Tscrpt_reg_IclR_N"/>
</dbReference>
<keyword evidence="7" id="KW-1185">Reference proteome</keyword>
<dbReference type="EMBL" id="MUMY01000020">
    <property type="protein sequence ID" value="ONM46756.1"/>
    <property type="molecule type" value="Genomic_DNA"/>
</dbReference>
<comment type="caution">
    <text evidence="6">The sequence shown here is derived from an EMBL/GenBank/DDBJ whole genome shotgun (WGS) entry which is preliminary data.</text>
</comment>
<evidence type="ECO:0000256" key="1">
    <source>
        <dbReference type="ARBA" id="ARBA00023015"/>
    </source>
</evidence>
<dbReference type="InterPro" id="IPR050707">
    <property type="entry name" value="HTH_MetabolicPath_Reg"/>
</dbReference>
<keyword evidence="1" id="KW-0805">Transcription regulation</keyword>
<protein>
    <submittedName>
        <fullName evidence="6">IclR family transcriptional regulator</fullName>
    </submittedName>
</protein>
<evidence type="ECO:0000256" key="2">
    <source>
        <dbReference type="ARBA" id="ARBA00023125"/>
    </source>
</evidence>
<dbReference type="STRING" id="1538463.B0T36_05500"/>
<accession>A0A1W0B166</accession>
<keyword evidence="3" id="KW-0804">Transcription</keyword>
<dbReference type="GO" id="GO:0003700">
    <property type="term" value="F:DNA-binding transcription factor activity"/>
    <property type="evidence" value="ECO:0007669"/>
    <property type="project" value="TreeGrafter"/>
</dbReference>
<reference evidence="6 7" key="1">
    <citation type="journal article" date="2016" name="Antonie Van Leeuwenhoek">
        <title>Nocardia donostiensis sp. nov., isolated from human respiratory specimens.</title>
        <authorList>
            <person name="Ercibengoa M."/>
            <person name="Bell M."/>
            <person name="Marimon J.M."/>
            <person name="Humrighouse B."/>
            <person name="Klenk H.P."/>
            <person name="Potter G."/>
            <person name="Perez-Trallero E."/>
        </authorList>
    </citation>
    <scope>NUCLEOTIDE SEQUENCE [LARGE SCALE GENOMIC DNA]</scope>
    <source>
        <strain evidence="6 7">X1655</strain>
    </source>
</reference>
<gene>
    <name evidence="6" type="ORF">B0T46_21100</name>
</gene>
<organism evidence="6 7">
    <name type="scientific">Nocardia donostiensis</name>
    <dbReference type="NCBI Taxonomy" id="1538463"/>
    <lineage>
        <taxon>Bacteria</taxon>
        <taxon>Bacillati</taxon>
        <taxon>Actinomycetota</taxon>
        <taxon>Actinomycetes</taxon>
        <taxon>Mycobacteriales</taxon>
        <taxon>Nocardiaceae</taxon>
        <taxon>Nocardia</taxon>
    </lineage>
</organism>
<dbReference type="InterPro" id="IPR036388">
    <property type="entry name" value="WH-like_DNA-bd_sf"/>
</dbReference>
<dbReference type="SMART" id="SM00346">
    <property type="entry name" value="HTH_ICLR"/>
    <property type="match status" value="1"/>
</dbReference>
<evidence type="ECO:0000259" key="4">
    <source>
        <dbReference type="PROSITE" id="PS51077"/>
    </source>
</evidence>
<name>A0A1W0B166_9NOCA</name>
<evidence type="ECO:0000313" key="7">
    <source>
        <dbReference type="Proteomes" id="UP000188836"/>
    </source>
</evidence>
<sequence length="265" mass="28981">MPTDRGHRFGVDRAALLLDAFEGSDRLTLAQLVHKTGLPRSSAHRMLDRLVQLRWLHREDGYYELGTRLLELGSLALHQSRLHQAALPFLHELHRVTGHVVHLAVLDGSDVVYLEKLGWGLAARLPSRVGWRQPAVRTSVGKAILAHLSPDELDRILAVERRPHRTRAGPLDVRRMHAELARVRDRGVSIDHGETVHGIGCLGTPVGATGAVIAAVSVCGPISEVPADYLLAGPLRFAAQGIWRRYKDRGPGIAPGPRSLGSVTP</sequence>
<dbReference type="InterPro" id="IPR036390">
    <property type="entry name" value="WH_DNA-bd_sf"/>
</dbReference>
<keyword evidence="2" id="KW-0238">DNA-binding</keyword>
<evidence type="ECO:0000259" key="5">
    <source>
        <dbReference type="PROSITE" id="PS51078"/>
    </source>
</evidence>
<dbReference type="RefSeq" id="WP_077120105.1">
    <property type="nucleotide sequence ID" value="NZ_LOKT01000003.1"/>
</dbReference>
<dbReference type="SUPFAM" id="SSF55781">
    <property type="entry name" value="GAF domain-like"/>
    <property type="match status" value="1"/>
</dbReference>
<dbReference type="SUPFAM" id="SSF46785">
    <property type="entry name" value="Winged helix' DNA-binding domain"/>
    <property type="match status" value="1"/>
</dbReference>
<dbReference type="Gene3D" id="3.30.450.40">
    <property type="match status" value="1"/>
</dbReference>
<evidence type="ECO:0000256" key="3">
    <source>
        <dbReference type="ARBA" id="ARBA00023163"/>
    </source>
</evidence>
<evidence type="ECO:0000313" key="6">
    <source>
        <dbReference type="EMBL" id="ONM46756.1"/>
    </source>
</evidence>
<dbReference type="GO" id="GO:0045892">
    <property type="term" value="P:negative regulation of DNA-templated transcription"/>
    <property type="evidence" value="ECO:0007669"/>
    <property type="project" value="TreeGrafter"/>
</dbReference>
<feature type="domain" description="HTH iclR-type" evidence="4">
    <location>
        <begin position="8"/>
        <end position="67"/>
    </location>
</feature>
<dbReference type="AlphaFoldDB" id="A0A1W0B166"/>
<proteinExistence type="predicted"/>
<dbReference type="Proteomes" id="UP000188836">
    <property type="component" value="Unassembled WGS sequence"/>
</dbReference>
<dbReference type="PANTHER" id="PTHR30136:SF24">
    <property type="entry name" value="HTH-TYPE TRANSCRIPTIONAL REPRESSOR ALLR"/>
    <property type="match status" value="1"/>
</dbReference>
<dbReference type="PROSITE" id="PS51077">
    <property type="entry name" value="HTH_ICLR"/>
    <property type="match status" value="1"/>
</dbReference>
<dbReference type="GO" id="GO:0003677">
    <property type="term" value="F:DNA binding"/>
    <property type="evidence" value="ECO:0007669"/>
    <property type="project" value="UniProtKB-KW"/>
</dbReference>
<dbReference type="Pfam" id="PF01614">
    <property type="entry name" value="IclR_C"/>
    <property type="match status" value="1"/>
</dbReference>